<sequence length="264" mass="26851">MILLALLLAAAPTPSTGPADFRSSEVRFGDCVRQSDLDPAAAQQTAIAWAKSGGGVPAAQCLGIARSAAENWAGAVDAFTTAANLADQTHQPVAAANLWVSVGNAALAGGDPAKAREALTTAIASPALSDPLKGEAYLDRARAAVAANDDPAARVDLDQAVKLVPADPMAWLLSATLARRMNDPTRAATDIKEAMTRAPNQADILYEAGNIAGAAGDMSGAREQWTRAATAEPGSDASKRARAELAATGAPLPPQPAKSLPSGR</sequence>
<feature type="region of interest" description="Disordered" evidence="1">
    <location>
        <begin position="222"/>
        <end position="264"/>
    </location>
</feature>
<reference evidence="2 3" key="1">
    <citation type="submission" date="2022-12" db="EMBL/GenBank/DDBJ databases">
        <title>Sphingomonas abieness sp. nov., an endophytic bacterium isolated from Abies koreana.</title>
        <authorList>
            <person name="Jiang L."/>
            <person name="Lee J."/>
        </authorList>
    </citation>
    <scope>NUCLEOTIDE SEQUENCE [LARGE SCALE GENOMIC DNA]</scope>
    <source>
        <strain evidence="3">PAMB 00755</strain>
    </source>
</reference>
<protein>
    <submittedName>
        <fullName evidence="2">Tetratricopeptide repeat protein</fullName>
    </submittedName>
</protein>
<proteinExistence type="predicted"/>
<dbReference type="Pfam" id="PF13432">
    <property type="entry name" value="TPR_16"/>
    <property type="match status" value="2"/>
</dbReference>
<dbReference type="InterPro" id="IPR019734">
    <property type="entry name" value="TPR_rpt"/>
</dbReference>
<dbReference type="Proteomes" id="UP001210865">
    <property type="component" value="Chromosome"/>
</dbReference>
<name>A0ABY7NQ75_9SPHN</name>
<accession>A0ABY7NQ75</accession>
<evidence type="ECO:0000313" key="3">
    <source>
        <dbReference type="Proteomes" id="UP001210865"/>
    </source>
</evidence>
<dbReference type="EMBL" id="CP115174">
    <property type="protein sequence ID" value="WBO22621.1"/>
    <property type="molecule type" value="Genomic_DNA"/>
</dbReference>
<gene>
    <name evidence="2" type="ORF">PBT88_00240</name>
</gene>
<dbReference type="Gene3D" id="1.25.40.10">
    <property type="entry name" value="Tetratricopeptide repeat domain"/>
    <property type="match status" value="1"/>
</dbReference>
<organism evidence="2 3">
    <name type="scientific">Sphingomonas abietis</name>
    <dbReference type="NCBI Taxonomy" id="3012344"/>
    <lineage>
        <taxon>Bacteria</taxon>
        <taxon>Pseudomonadati</taxon>
        <taxon>Pseudomonadota</taxon>
        <taxon>Alphaproteobacteria</taxon>
        <taxon>Sphingomonadales</taxon>
        <taxon>Sphingomonadaceae</taxon>
        <taxon>Sphingomonas</taxon>
    </lineage>
</organism>
<keyword evidence="3" id="KW-1185">Reference proteome</keyword>
<dbReference type="InterPro" id="IPR011990">
    <property type="entry name" value="TPR-like_helical_dom_sf"/>
</dbReference>
<dbReference type="SMART" id="SM00028">
    <property type="entry name" value="TPR"/>
    <property type="match status" value="5"/>
</dbReference>
<dbReference type="SUPFAM" id="SSF48452">
    <property type="entry name" value="TPR-like"/>
    <property type="match status" value="1"/>
</dbReference>
<evidence type="ECO:0000256" key="1">
    <source>
        <dbReference type="SAM" id="MobiDB-lite"/>
    </source>
</evidence>
<dbReference type="RefSeq" id="WP_270077263.1">
    <property type="nucleotide sequence ID" value="NZ_CP115174.1"/>
</dbReference>
<evidence type="ECO:0000313" key="2">
    <source>
        <dbReference type="EMBL" id="WBO22621.1"/>
    </source>
</evidence>